<feature type="non-terminal residue" evidence="2">
    <location>
        <position position="68"/>
    </location>
</feature>
<feature type="non-terminal residue" evidence="2">
    <location>
        <position position="1"/>
    </location>
</feature>
<reference evidence="2" key="1">
    <citation type="submission" date="2022-11" db="EMBL/GenBank/DDBJ databases">
        <title>Centuries of genome instability and evolution in soft-shell clam transmissible cancer (bioRxiv).</title>
        <authorList>
            <person name="Hart S.F.M."/>
            <person name="Yonemitsu M.A."/>
            <person name="Giersch R.M."/>
            <person name="Beal B.F."/>
            <person name="Arriagada G."/>
            <person name="Davis B.W."/>
            <person name="Ostrander E.A."/>
            <person name="Goff S.P."/>
            <person name="Metzger M.J."/>
        </authorList>
    </citation>
    <scope>NUCLEOTIDE SEQUENCE</scope>
    <source>
        <strain evidence="2">MELC-2E11</strain>
        <tissue evidence="2">Siphon/mantle</tissue>
    </source>
</reference>
<name>A0ABY7ED80_MYAAR</name>
<sequence length="68" mass="7054">QGTDGILRGLPEGTPEVREAQPLPPVGAQGHGRGLSANYRDGMDDMPMVGGQKKSLPPIEANSGEDAE</sequence>
<protein>
    <submittedName>
        <fullName evidence="2">Uncharacterized protein</fullName>
    </submittedName>
</protein>
<organism evidence="2 3">
    <name type="scientific">Mya arenaria</name>
    <name type="common">Soft-shell clam</name>
    <dbReference type="NCBI Taxonomy" id="6604"/>
    <lineage>
        <taxon>Eukaryota</taxon>
        <taxon>Metazoa</taxon>
        <taxon>Spiralia</taxon>
        <taxon>Lophotrochozoa</taxon>
        <taxon>Mollusca</taxon>
        <taxon>Bivalvia</taxon>
        <taxon>Autobranchia</taxon>
        <taxon>Heteroconchia</taxon>
        <taxon>Euheterodonta</taxon>
        <taxon>Imparidentia</taxon>
        <taxon>Neoheterodontei</taxon>
        <taxon>Myida</taxon>
        <taxon>Myoidea</taxon>
        <taxon>Myidae</taxon>
        <taxon>Mya</taxon>
    </lineage>
</organism>
<accession>A0ABY7ED80</accession>
<evidence type="ECO:0000313" key="3">
    <source>
        <dbReference type="Proteomes" id="UP001164746"/>
    </source>
</evidence>
<dbReference type="Proteomes" id="UP001164746">
    <property type="component" value="Chromosome 5"/>
</dbReference>
<evidence type="ECO:0000256" key="1">
    <source>
        <dbReference type="SAM" id="MobiDB-lite"/>
    </source>
</evidence>
<keyword evidence="3" id="KW-1185">Reference proteome</keyword>
<feature type="region of interest" description="Disordered" evidence="1">
    <location>
        <begin position="1"/>
        <end position="68"/>
    </location>
</feature>
<dbReference type="EMBL" id="CP111016">
    <property type="protein sequence ID" value="WAR06349.1"/>
    <property type="molecule type" value="Genomic_DNA"/>
</dbReference>
<evidence type="ECO:0000313" key="2">
    <source>
        <dbReference type="EMBL" id="WAR06349.1"/>
    </source>
</evidence>
<gene>
    <name evidence="2" type="ORF">MAR_021718</name>
</gene>
<proteinExistence type="predicted"/>